<keyword evidence="3" id="KW-1185">Reference proteome</keyword>
<proteinExistence type="predicted"/>
<evidence type="ECO:0000313" key="3">
    <source>
        <dbReference type="Proteomes" id="UP001329825"/>
    </source>
</evidence>
<organism evidence="2 3">
    <name type="scientific">Kwoniella shivajii</name>
    <dbReference type="NCBI Taxonomy" id="564305"/>
    <lineage>
        <taxon>Eukaryota</taxon>
        <taxon>Fungi</taxon>
        <taxon>Dikarya</taxon>
        <taxon>Basidiomycota</taxon>
        <taxon>Agaricomycotina</taxon>
        <taxon>Tremellomycetes</taxon>
        <taxon>Tremellales</taxon>
        <taxon>Cryptococcaceae</taxon>
        <taxon>Kwoniella</taxon>
    </lineage>
</organism>
<feature type="compositionally biased region" description="Polar residues" evidence="1">
    <location>
        <begin position="244"/>
        <end position="262"/>
    </location>
</feature>
<dbReference type="RefSeq" id="XP_062795079.1">
    <property type="nucleotide sequence ID" value="XM_062939028.1"/>
</dbReference>
<feature type="compositionally biased region" description="Polar residues" evidence="1">
    <location>
        <begin position="275"/>
        <end position="285"/>
    </location>
</feature>
<feature type="region of interest" description="Disordered" evidence="1">
    <location>
        <begin position="244"/>
        <end position="285"/>
    </location>
</feature>
<feature type="compositionally biased region" description="Acidic residues" evidence="1">
    <location>
        <begin position="263"/>
        <end position="274"/>
    </location>
</feature>
<dbReference type="EMBL" id="CP141890">
    <property type="protein sequence ID" value="WRT70340.1"/>
    <property type="molecule type" value="Genomic_DNA"/>
</dbReference>
<accession>A0ABZ1DAI8</accession>
<sequence>MDKISDTHTTPVELSLRSLGKRFGSKTPDFFIESIKPKSDDSVGKYTEQSISEFGKEVRQTTFTLNKAAINGVHGLKWVSKEQPAALQHFQVDFDPSTFGTVQNIGNIQRGPVSGNFRETLLVPTDSTQSSAVIETTVESRKFDQDRNTVVTFGPIQSIFTDRSQQPQDPKFLTQELSGKEFGFPDRQAGYAHRLTPYSEPDGSAYQFFVDSKLISEVGSINSEAALVRGSILWYPKPSSESVAECHTSQGTQTVSQYTPEASDTEASDTEASDTEASNTGGEFSENSVWHKKWRHMFH</sequence>
<reference evidence="2 3" key="1">
    <citation type="submission" date="2024-01" db="EMBL/GenBank/DDBJ databases">
        <title>Comparative genomics of Cryptococcus and Kwoniella reveals pathogenesis evolution and contrasting modes of karyotype evolution via chromosome fusion or intercentromeric recombination.</title>
        <authorList>
            <person name="Coelho M.A."/>
            <person name="David-Palma M."/>
            <person name="Shea T."/>
            <person name="Bowers K."/>
            <person name="McGinley-Smith S."/>
            <person name="Mohammad A.W."/>
            <person name="Gnirke A."/>
            <person name="Yurkov A.M."/>
            <person name="Nowrousian M."/>
            <person name="Sun S."/>
            <person name="Cuomo C.A."/>
            <person name="Heitman J."/>
        </authorList>
    </citation>
    <scope>NUCLEOTIDE SEQUENCE [LARGE SCALE GENOMIC DNA]</scope>
    <source>
        <strain evidence="2">CBS 11374</strain>
    </source>
</reference>
<dbReference type="Proteomes" id="UP001329825">
    <property type="component" value="Chromosome 10"/>
</dbReference>
<name>A0ABZ1DAI8_9TREE</name>
<gene>
    <name evidence="2" type="ORF">IL334_007338</name>
</gene>
<protein>
    <submittedName>
        <fullName evidence="2">Uncharacterized protein</fullName>
    </submittedName>
</protein>
<dbReference type="GeneID" id="87959468"/>
<evidence type="ECO:0000313" key="2">
    <source>
        <dbReference type="EMBL" id="WRT70340.1"/>
    </source>
</evidence>
<evidence type="ECO:0000256" key="1">
    <source>
        <dbReference type="SAM" id="MobiDB-lite"/>
    </source>
</evidence>